<dbReference type="PANTHER" id="PTHR37486">
    <property type="entry name" value="STRINGENT STARVATION PROTEIN B"/>
    <property type="match status" value="1"/>
</dbReference>
<dbReference type="GO" id="GO:0005829">
    <property type="term" value="C:cytosol"/>
    <property type="evidence" value="ECO:0007669"/>
    <property type="project" value="TreeGrafter"/>
</dbReference>
<dbReference type="SUPFAM" id="SSF101738">
    <property type="entry name" value="SspB-like"/>
    <property type="match status" value="1"/>
</dbReference>
<dbReference type="EMBL" id="JSZA02000029">
    <property type="protein sequence ID" value="KHD07205.1"/>
    <property type="molecule type" value="Genomic_DNA"/>
</dbReference>
<dbReference type="PIRSF" id="PIRSF005276">
    <property type="entry name" value="SspB"/>
    <property type="match status" value="1"/>
</dbReference>
<sequence length="136" mass="15368">MTPMQPYLLRALFDWIVDNGLTPYLLVNADYNDETEVPRQYVEDDKIVLNISPTAVQGLTLDDDWVSFRARFSGQQTSVYFPTLAVLAIYAKENGKGMFFQAEGVEDAKNSEEVAPPPPPPKRPPRGQKPVLRRVK</sequence>
<organism evidence="2 3">
    <name type="scientific">Candidatus Thiomargarita nelsonii</name>
    <dbReference type="NCBI Taxonomy" id="1003181"/>
    <lineage>
        <taxon>Bacteria</taxon>
        <taxon>Pseudomonadati</taxon>
        <taxon>Pseudomonadota</taxon>
        <taxon>Gammaproteobacteria</taxon>
        <taxon>Thiotrichales</taxon>
        <taxon>Thiotrichaceae</taxon>
        <taxon>Thiomargarita</taxon>
    </lineage>
</organism>
<dbReference type="GO" id="GO:0005840">
    <property type="term" value="C:ribosome"/>
    <property type="evidence" value="ECO:0007669"/>
    <property type="project" value="TreeGrafter"/>
</dbReference>
<dbReference type="InterPro" id="IPR007481">
    <property type="entry name" value="SspB"/>
</dbReference>
<evidence type="ECO:0008006" key="4">
    <source>
        <dbReference type="Google" id="ProtNLM"/>
    </source>
</evidence>
<dbReference type="Pfam" id="PF04386">
    <property type="entry name" value="SspB"/>
    <property type="match status" value="1"/>
</dbReference>
<proteinExistence type="predicted"/>
<dbReference type="Gene3D" id="2.30.30.220">
    <property type="entry name" value="SspB-like"/>
    <property type="match status" value="1"/>
</dbReference>
<dbReference type="Proteomes" id="UP000030428">
    <property type="component" value="Unassembled WGS sequence"/>
</dbReference>
<feature type="region of interest" description="Disordered" evidence="1">
    <location>
        <begin position="102"/>
        <end position="136"/>
    </location>
</feature>
<feature type="compositionally biased region" description="Basic residues" evidence="1">
    <location>
        <begin position="123"/>
        <end position="136"/>
    </location>
</feature>
<dbReference type="InterPro" id="IPR036760">
    <property type="entry name" value="SspB-like_sf"/>
</dbReference>
<evidence type="ECO:0000313" key="3">
    <source>
        <dbReference type="Proteomes" id="UP000030428"/>
    </source>
</evidence>
<keyword evidence="3" id="KW-1185">Reference proteome</keyword>
<name>A0A0A6PIL3_9GAMM</name>
<comment type="caution">
    <text evidence="2">The sequence shown here is derived from an EMBL/GenBank/DDBJ whole genome shotgun (WGS) entry which is preliminary data.</text>
</comment>
<evidence type="ECO:0000256" key="1">
    <source>
        <dbReference type="SAM" id="MobiDB-lite"/>
    </source>
</evidence>
<dbReference type="NCBIfam" id="NF008769">
    <property type="entry name" value="PRK11798.2-5"/>
    <property type="match status" value="1"/>
</dbReference>
<gene>
    <name evidence="2" type="ORF">PN36_09740</name>
</gene>
<evidence type="ECO:0000313" key="2">
    <source>
        <dbReference type="EMBL" id="KHD07205.1"/>
    </source>
</evidence>
<accession>A0A0A6PIL3</accession>
<dbReference type="AlphaFoldDB" id="A0A0A6PIL3"/>
<reference evidence="2 3" key="1">
    <citation type="journal article" date="2016" name="Front. Microbiol.">
        <title>Single-Cell (Meta-)Genomics of a Dimorphic Candidatus Thiomargarita nelsonii Reveals Genomic Plasticity.</title>
        <authorList>
            <person name="Flood B.E."/>
            <person name="Fliss P."/>
            <person name="Jones D.S."/>
            <person name="Dick G.J."/>
            <person name="Jain S."/>
            <person name="Kaster A.K."/>
            <person name="Winkel M."/>
            <person name="Mussmann M."/>
            <person name="Bailey J."/>
        </authorList>
    </citation>
    <scope>NUCLEOTIDE SEQUENCE [LARGE SCALE GENOMIC DNA]</scope>
    <source>
        <strain evidence="2">Hydrate Ridge</strain>
    </source>
</reference>
<protein>
    <recommendedName>
        <fullName evidence="4">Peptidase</fullName>
    </recommendedName>
</protein>
<dbReference type="GO" id="GO:0045732">
    <property type="term" value="P:positive regulation of protein catabolic process"/>
    <property type="evidence" value="ECO:0007669"/>
    <property type="project" value="TreeGrafter"/>
</dbReference>
<dbReference type="PANTHER" id="PTHR37486:SF1">
    <property type="entry name" value="STRINGENT STARVATION PROTEIN B"/>
    <property type="match status" value="1"/>
</dbReference>